<dbReference type="GO" id="GO:0016791">
    <property type="term" value="F:phosphatase activity"/>
    <property type="evidence" value="ECO:0007669"/>
    <property type="project" value="TreeGrafter"/>
</dbReference>
<dbReference type="SMART" id="SM00855">
    <property type="entry name" value="PGAM"/>
    <property type="match status" value="1"/>
</dbReference>
<gene>
    <name evidence="1" type="ORF">DFP94_101305</name>
</gene>
<evidence type="ECO:0000313" key="2">
    <source>
        <dbReference type="Proteomes" id="UP000253090"/>
    </source>
</evidence>
<dbReference type="EMBL" id="QPJW01000001">
    <property type="protein sequence ID" value="RCX22722.1"/>
    <property type="molecule type" value="Genomic_DNA"/>
</dbReference>
<dbReference type="AlphaFoldDB" id="A0A369BM93"/>
<dbReference type="PANTHER" id="PTHR48100:SF1">
    <property type="entry name" value="HISTIDINE PHOSPHATASE FAMILY PROTEIN-RELATED"/>
    <property type="match status" value="1"/>
</dbReference>
<dbReference type="InterPro" id="IPR050275">
    <property type="entry name" value="PGM_Phosphatase"/>
</dbReference>
<dbReference type="Gene3D" id="3.40.50.1240">
    <property type="entry name" value="Phosphoglycerate mutase-like"/>
    <property type="match status" value="1"/>
</dbReference>
<name>A0A369BM93_9BACL</name>
<comment type="caution">
    <text evidence="1">The sequence shown here is derived from an EMBL/GenBank/DDBJ whole genome shotgun (WGS) entry which is preliminary data.</text>
</comment>
<dbReference type="RefSeq" id="WP_114494681.1">
    <property type="nucleotide sequence ID" value="NZ_QPJW01000001.1"/>
</dbReference>
<accession>A0A369BM93</accession>
<dbReference type="Pfam" id="PF00300">
    <property type="entry name" value="His_Phos_1"/>
    <property type="match status" value="1"/>
</dbReference>
<proteinExistence type="predicted"/>
<reference evidence="1 2" key="1">
    <citation type="submission" date="2018-07" db="EMBL/GenBank/DDBJ databases">
        <title>Genomic Encyclopedia of Type Strains, Phase III (KMG-III): the genomes of soil and plant-associated and newly described type strains.</title>
        <authorList>
            <person name="Whitman W."/>
        </authorList>
    </citation>
    <scope>NUCLEOTIDE SEQUENCE [LARGE SCALE GENOMIC DNA]</scope>
    <source>
        <strain evidence="1 2">CECT 8333</strain>
    </source>
</reference>
<dbReference type="OrthoDB" id="9782128at2"/>
<protein>
    <submittedName>
        <fullName evidence="1">Broad specificity phosphatase PhoE</fullName>
    </submittedName>
</protein>
<dbReference type="PANTHER" id="PTHR48100">
    <property type="entry name" value="BROAD-SPECIFICITY PHOSPHATASE YOR283W-RELATED"/>
    <property type="match status" value="1"/>
</dbReference>
<dbReference type="InterPro" id="IPR013078">
    <property type="entry name" value="His_Pase_superF_clade-1"/>
</dbReference>
<evidence type="ECO:0000313" key="1">
    <source>
        <dbReference type="EMBL" id="RCX22722.1"/>
    </source>
</evidence>
<dbReference type="SUPFAM" id="SSF53254">
    <property type="entry name" value="Phosphoglycerate mutase-like"/>
    <property type="match status" value="1"/>
</dbReference>
<sequence>MHLYVIRHSQSTMNIGMGGGANCGLSPIGLWQAEQIPQFFDDIPIKAIFCSPLKRAVLTATPLANHKNMPIILVPQMSEVFNGDWPDYRDYPWESCEQIVSDFPNTEFLHSHDLSQSWWPVWPETFPQVRVRVQSFFDAEIAPFLGTDEHIVVFGHGQSTADLKQVANPGDIIPVYNAGIVEFIMDGEGKCLSAEVHTGHLGPHVSD</sequence>
<dbReference type="InterPro" id="IPR029033">
    <property type="entry name" value="His_PPase_superfam"/>
</dbReference>
<dbReference type="Proteomes" id="UP000253090">
    <property type="component" value="Unassembled WGS sequence"/>
</dbReference>
<organism evidence="1 2">
    <name type="scientific">Fontibacillus phaseoli</name>
    <dbReference type="NCBI Taxonomy" id="1416533"/>
    <lineage>
        <taxon>Bacteria</taxon>
        <taxon>Bacillati</taxon>
        <taxon>Bacillota</taxon>
        <taxon>Bacilli</taxon>
        <taxon>Bacillales</taxon>
        <taxon>Paenibacillaceae</taxon>
        <taxon>Fontibacillus</taxon>
    </lineage>
</organism>
<dbReference type="GO" id="GO:0005737">
    <property type="term" value="C:cytoplasm"/>
    <property type="evidence" value="ECO:0007669"/>
    <property type="project" value="TreeGrafter"/>
</dbReference>
<keyword evidence="2" id="KW-1185">Reference proteome</keyword>
<dbReference type="CDD" id="cd07067">
    <property type="entry name" value="HP_PGM_like"/>
    <property type="match status" value="1"/>
</dbReference>